<comment type="caution">
    <text evidence="12">The sequence shown here is derived from an EMBL/GenBank/DDBJ whole genome shotgun (WGS) entry which is preliminary data.</text>
</comment>
<evidence type="ECO:0000259" key="11">
    <source>
        <dbReference type="Pfam" id="PF25220"/>
    </source>
</evidence>
<feature type="compositionally biased region" description="Basic and acidic residues" evidence="9">
    <location>
        <begin position="146"/>
        <end position="155"/>
    </location>
</feature>
<evidence type="ECO:0000256" key="6">
    <source>
        <dbReference type="ARBA" id="ARBA00023242"/>
    </source>
</evidence>
<dbReference type="Pfam" id="PF25220">
    <property type="entry name" value="Sororin_C"/>
    <property type="match status" value="1"/>
</dbReference>
<dbReference type="GO" id="GO:0051301">
    <property type="term" value="P:cell division"/>
    <property type="evidence" value="ECO:0007669"/>
    <property type="project" value="UniProtKB-KW"/>
</dbReference>
<dbReference type="Proteomes" id="UP001474421">
    <property type="component" value="Unassembled WGS sequence"/>
</dbReference>
<comment type="similarity">
    <text evidence="8">Belongs to the sororin family.</text>
</comment>
<protein>
    <submittedName>
        <fullName evidence="12">Sororin</fullName>
    </submittedName>
</protein>
<comment type="subcellular location">
    <subcellularLocation>
        <location evidence="2">Chromosome</location>
    </subcellularLocation>
    <subcellularLocation>
        <location evidence="1">Nucleus</location>
    </subcellularLocation>
</comment>
<evidence type="ECO:0000256" key="3">
    <source>
        <dbReference type="ARBA" id="ARBA00022454"/>
    </source>
</evidence>
<dbReference type="InterPro" id="IPR057261">
    <property type="entry name" value="Sororin-like_M"/>
</dbReference>
<evidence type="ECO:0000259" key="10">
    <source>
        <dbReference type="Pfam" id="PF09666"/>
    </source>
</evidence>
<dbReference type="PANTHER" id="PTHR31092:SF2">
    <property type="entry name" value="SORORIN"/>
    <property type="match status" value="1"/>
</dbReference>
<evidence type="ECO:0000256" key="4">
    <source>
        <dbReference type="ARBA" id="ARBA00022618"/>
    </source>
</evidence>
<accession>A0AAW1APK0</accession>
<evidence type="ECO:0000256" key="7">
    <source>
        <dbReference type="ARBA" id="ARBA00023306"/>
    </source>
</evidence>
<evidence type="ECO:0000256" key="1">
    <source>
        <dbReference type="ARBA" id="ARBA00004123"/>
    </source>
</evidence>
<dbReference type="PANTHER" id="PTHR31092">
    <property type="entry name" value="SORORIN"/>
    <property type="match status" value="1"/>
</dbReference>
<dbReference type="EMBL" id="JAOTOJ010000019">
    <property type="protein sequence ID" value="KAK9391316.1"/>
    <property type="molecule type" value="Genomic_DNA"/>
</dbReference>
<dbReference type="GO" id="GO:0006302">
    <property type="term" value="P:double-strand break repair"/>
    <property type="evidence" value="ECO:0007669"/>
    <property type="project" value="TreeGrafter"/>
</dbReference>
<dbReference type="GO" id="GO:0007064">
    <property type="term" value="P:mitotic sister chromatid cohesion"/>
    <property type="evidence" value="ECO:0007669"/>
    <property type="project" value="TreeGrafter"/>
</dbReference>
<evidence type="ECO:0000313" key="12">
    <source>
        <dbReference type="EMBL" id="KAK9391316.1"/>
    </source>
</evidence>
<evidence type="ECO:0000256" key="5">
    <source>
        <dbReference type="ARBA" id="ARBA00022776"/>
    </source>
</evidence>
<feature type="domain" description="Sororin C-terminal region" evidence="11">
    <location>
        <begin position="309"/>
        <end position="332"/>
    </location>
</feature>
<dbReference type="GO" id="GO:0007080">
    <property type="term" value="P:mitotic metaphase chromosome alignment"/>
    <property type="evidence" value="ECO:0007669"/>
    <property type="project" value="TreeGrafter"/>
</dbReference>
<dbReference type="InterPro" id="IPR057337">
    <property type="entry name" value="Sororin_C"/>
</dbReference>
<evidence type="ECO:0000256" key="9">
    <source>
        <dbReference type="SAM" id="MobiDB-lite"/>
    </source>
</evidence>
<reference evidence="12 13" key="1">
    <citation type="journal article" date="2024" name="Proc. Natl. Acad. Sci. U.S.A.">
        <title>The genetic regulatory architecture and epigenomic basis for age-related changes in rattlesnake venom.</title>
        <authorList>
            <person name="Hogan M.P."/>
            <person name="Holding M.L."/>
            <person name="Nystrom G.S."/>
            <person name="Colston T.J."/>
            <person name="Bartlett D.A."/>
            <person name="Mason A.J."/>
            <person name="Ellsworth S.A."/>
            <person name="Rautsaw R.M."/>
            <person name="Lawrence K.C."/>
            <person name="Strickland J.L."/>
            <person name="He B."/>
            <person name="Fraser P."/>
            <person name="Margres M.J."/>
            <person name="Gilbert D.M."/>
            <person name="Gibbs H.L."/>
            <person name="Parkinson C.L."/>
            <person name="Rokyta D.R."/>
        </authorList>
    </citation>
    <scope>NUCLEOTIDE SEQUENCE [LARGE SCALE GENOMIC DNA]</scope>
    <source>
        <strain evidence="12">DRR0105</strain>
    </source>
</reference>
<sequence length="332" mass="35804">MAPVALPADGPTSLPARLWRAISTAQRSGSEEAAAAMAGGRPGRRARSAGEAREGAASSPPRRRSERNLPSSTRPVSQENPRGVARKMMGSPRPAAPVVRTITLRKIKPRNQQDKVKGSDLVPRRSPRISLKGNKENSPPAAPENQRPHGGETPKKAQPFTPCCPLNLDAENSPKETSVRSLVSVNTPDPPPGSERDLAMAKRVRRSYSRLDVSLSHSFTEKQEFPSFSLAGTSTPAGGPGKRQTLFGFEKLLLPGELLEPPALHKSGAPKTSAAGSGAFGNPDTDIPGISFGREKRRKKKVPQFDKSEMDEWAAQMNAEFEEAEKFDLLVE</sequence>
<dbReference type="GO" id="GO:0005694">
    <property type="term" value="C:chromosome"/>
    <property type="evidence" value="ECO:0007669"/>
    <property type="project" value="UniProtKB-SubCell"/>
</dbReference>
<organism evidence="12 13">
    <name type="scientific">Crotalus adamanteus</name>
    <name type="common">Eastern diamondback rattlesnake</name>
    <dbReference type="NCBI Taxonomy" id="8729"/>
    <lineage>
        <taxon>Eukaryota</taxon>
        <taxon>Metazoa</taxon>
        <taxon>Chordata</taxon>
        <taxon>Craniata</taxon>
        <taxon>Vertebrata</taxon>
        <taxon>Euteleostomi</taxon>
        <taxon>Lepidosauria</taxon>
        <taxon>Squamata</taxon>
        <taxon>Bifurcata</taxon>
        <taxon>Unidentata</taxon>
        <taxon>Episquamata</taxon>
        <taxon>Toxicofera</taxon>
        <taxon>Serpentes</taxon>
        <taxon>Colubroidea</taxon>
        <taxon>Viperidae</taxon>
        <taxon>Crotalinae</taxon>
        <taxon>Crotalus</taxon>
    </lineage>
</organism>
<dbReference type="InterPro" id="IPR018605">
    <property type="entry name" value="Sororin"/>
</dbReference>
<keyword evidence="4" id="KW-0132">Cell division</keyword>
<dbReference type="GO" id="GO:0031536">
    <property type="term" value="P:positive regulation of exit from mitosis"/>
    <property type="evidence" value="ECO:0007669"/>
    <property type="project" value="TreeGrafter"/>
</dbReference>
<keyword evidence="3" id="KW-0158">Chromosome</keyword>
<evidence type="ECO:0000313" key="13">
    <source>
        <dbReference type="Proteomes" id="UP001474421"/>
    </source>
</evidence>
<keyword evidence="7" id="KW-0131">Cell cycle</keyword>
<name>A0AAW1APK0_CROAD</name>
<evidence type="ECO:0000256" key="8">
    <source>
        <dbReference type="ARBA" id="ARBA00093465"/>
    </source>
</evidence>
<gene>
    <name evidence="12" type="ORF">NXF25_018646</name>
</gene>
<feature type="region of interest" description="Disordered" evidence="9">
    <location>
        <begin position="261"/>
        <end position="311"/>
    </location>
</feature>
<keyword evidence="6" id="KW-0539">Nucleus</keyword>
<evidence type="ECO:0000256" key="2">
    <source>
        <dbReference type="ARBA" id="ARBA00004286"/>
    </source>
</evidence>
<keyword evidence="13" id="KW-1185">Reference proteome</keyword>
<dbReference type="Pfam" id="PF09666">
    <property type="entry name" value="Sororin_middle"/>
    <property type="match status" value="1"/>
</dbReference>
<feature type="domain" description="Sororin-like middle region" evidence="10">
    <location>
        <begin position="195"/>
        <end position="259"/>
    </location>
</feature>
<proteinExistence type="inferred from homology"/>
<feature type="compositionally biased region" description="Low complexity" evidence="9">
    <location>
        <begin position="27"/>
        <end position="39"/>
    </location>
</feature>
<keyword evidence="5" id="KW-0498">Mitosis</keyword>
<dbReference type="GO" id="GO:0005634">
    <property type="term" value="C:nucleus"/>
    <property type="evidence" value="ECO:0007669"/>
    <property type="project" value="UniProtKB-SubCell"/>
</dbReference>
<feature type="region of interest" description="Disordered" evidence="9">
    <location>
        <begin position="24"/>
        <end position="198"/>
    </location>
</feature>
<dbReference type="AlphaFoldDB" id="A0AAW1APK0"/>